<dbReference type="AlphaFoldDB" id="A0A2T6FTA5"/>
<evidence type="ECO:0000313" key="9">
    <source>
        <dbReference type="Proteomes" id="UP000244184"/>
    </source>
</evidence>
<name>A0A2T6FTA5_9BACL</name>
<dbReference type="PANTHER" id="PTHR46696">
    <property type="entry name" value="P450, PUTATIVE (EUROFUNG)-RELATED"/>
    <property type="match status" value="1"/>
</dbReference>
<evidence type="ECO:0000256" key="3">
    <source>
        <dbReference type="ARBA" id="ARBA00022723"/>
    </source>
</evidence>
<evidence type="ECO:0000256" key="1">
    <source>
        <dbReference type="ARBA" id="ARBA00010617"/>
    </source>
</evidence>
<evidence type="ECO:0000313" key="8">
    <source>
        <dbReference type="EMBL" id="PUA35130.1"/>
    </source>
</evidence>
<keyword evidence="3 7" id="KW-0479">Metal-binding</keyword>
<dbReference type="PRINTS" id="PR00385">
    <property type="entry name" value="P450"/>
</dbReference>
<keyword evidence="5 7" id="KW-0408">Iron</keyword>
<dbReference type="GO" id="GO:0004497">
    <property type="term" value="F:monooxygenase activity"/>
    <property type="evidence" value="ECO:0007669"/>
    <property type="project" value="UniProtKB-KW"/>
</dbReference>
<keyword evidence="4 7" id="KW-0560">Oxidoreductase</keyword>
<keyword evidence="2 7" id="KW-0349">Heme</keyword>
<dbReference type="InterPro" id="IPR017972">
    <property type="entry name" value="Cyt_P450_CS"/>
</dbReference>
<dbReference type="InterPro" id="IPR001128">
    <property type="entry name" value="Cyt_P450"/>
</dbReference>
<dbReference type="CDD" id="cd11032">
    <property type="entry name" value="P450_EryK-like"/>
    <property type="match status" value="1"/>
</dbReference>
<keyword evidence="6 7" id="KW-0503">Monooxygenase</keyword>
<dbReference type="PROSITE" id="PS00086">
    <property type="entry name" value="CYTOCHROME_P450"/>
    <property type="match status" value="1"/>
</dbReference>
<dbReference type="GO" id="GO:0016705">
    <property type="term" value="F:oxidoreductase activity, acting on paired donors, with incorporation or reduction of molecular oxygen"/>
    <property type="evidence" value="ECO:0007669"/>
    <property type="project" value="InterPro"/>
</dbReference>
<dbReference type="EMBL" id="PYHP01000095">
    <property type="protein sequence ID" value="PUA35130.1"/>
    <property type="molecule type" value="Genomic_DNA"/>
</dbReference>
<dbReference type="GO" id="GO:0020037">
    <property type="term" value="F:heme binding"/>
    <property type="evidence" value="ECO:0007669"/>
    <property type="project" value="InterPro"/>
</dbReference>
<dbReference type="Pfam" id="PF00067">
    <property type="entry name" value="p450"/>
    <property type="match status" value="1"/>
</dbReference>
<gene>
    <name evidence="8" type="ORF">C8Z91_31470</name>
</gene>
<sequence length="426" mass="48216">MYLICKFYNPTKRSDGKLTNEAPNLEKVFLPLPENDLSSSFLNPFPTLNRLRQTTPIRYDEARQCWDIFGYQEIQHILKAPECFSSVIPGKFENSLSLPESILELDPPQHTKLRKIAGKAFAPAALSQLEAKIAAIANELIDRVARQGEMDFVADFANPLPVIVISEMLGVEQNDRALFKHWSDTMVKSPADASPESLERLYTEQLQARRELEAYFRQVIELRRTDPQEDLISQIVHTEVDGEKLTFNQIVEFCILLLVAGNETTTNLLGNFVRLLTERSELQPAVYGNPERLKTMIEETLRFYSPVQALLRYAKQDTDIQGCHLKKDDVLVLWLASANRDPAVFDRPDELDIDRSPNPHVAFGFGIHFCLGAMLSRMEAQIALDIATKRLHGIRLAPCAALAPIPNAFFFGLQTLPIEFDPEHGL</sequence>
<evidence type="ECO:0000256" key="4">
    <source>
        <dbReference type="ARBA" id="ARBA00023002"/>
    </source>
</evidence>
<dbReference type="InterPro" id="IPR036396">
    <property type="entry name" value="Cyt_P450_sf"/>
</dbReference>
<evidence type="ECO:0000256" key="6">
    <source>
        <dbReference type="ARBA" id="ARBA00023033"/>
    </source>
</evidence>
<accession>A0A2T6FTA5</accession>
<dbReference type="FunFam" id="1.10.630.10:FF:000018">
    <property type="entry name" value="Cytochrome P450 monooxygenase"/>
    <property type="match status" value="1"/>
</dbReference>
<protein>
    <submittedName>
        <fullName evidence="8">Cytochrome P450</fullName>
    </submittedName>
</protein>
<dbReference type="Proteomes" id="UP000244184">
    <property type="component" value="Unassembled WGS sequence"/>
</dbReference>
<dbReference type="InterPro" id="IPR002397">
    <property type="entry name" value="Cyt_P450_B"/>
</dbReference>
<comment type="similarity">
    <text evidence="1 7">Belongs to the cytochrome P450 family.</text>
</comment>
<evidence type="ECO:0000256" key="7">
    <source>
        <dbReference type="RuleBase" id="RU000461"/>
    </source>
</evidence>
<organism evidence="8 9">
    <name type="scientific">Paenibacillus elgii</name>
    <dbReference type="NCBI Taxonomy" id="189691"/>
    <lineage>
        <taxon>Bacteria</taxon>
        <taxon>Bacillati</taxon>
        <taxon>Bacillota</taxon>
        <taxon>Bacilli</taxon>
        <taxon>Bacillales</taxon>
        <taxon>Paenibacillaceae</taxon>
        <taxon>Paenibacillus</taxon>
    </lineage>
</organism>
<evidence type="ECO:0000256" key="2">
    <source>
        <dbReference type="ARBA" id="ARBA00022617"/>
    </source>
</evidence>
<dbReference type="PRINTS" id="PR00359">
    <property type="entry name" value="BP450"/>
</dbReference>
<evidence type="ECO:0000256" key="5">
    <source>
        <dbReference type="ARBA" id="ARBA00023004"/>
    </source>
</evidence>
<dbReference type="Gene3D" id="1.10.630.10">
    <property type="entry name" value="Cytochrome P450"/>
    <property type="match status" value="1"/>
</dbReference>
<proteinExistence type="inferred from homology"/>
<dbReference type="SUPFAM" id="SSF48264">
    <property type="entry name" value="Cytochrome P450"/>
    <property type="match status" value="1"/>
</dbReference>
<reference evidence="8 9" key="1">
    <citation type="submission" date="2018-03" db="EMBL/GenBank/DDBJ databases">
        <title>Genome sequence of Paenibacillus elgii strain AC13 an antimicrobial compound producing bacteria.</title>
        <authorList>
            <person name="Kurokawa A.S."/>
            <person name="Araujo J.F."/>
            <person name="Costa R.A."/>
            <person name="Ortega D.B."/>
            <person name="Pires A.S."/>
            <person name="Pappas G.J.Jr."/>
            <person name="Franco O.L."/>
            <person name="Barreto C."/>
            <person name="Magalhaes B.S."/>
            <person name="Kruger R.H."/>
        </authorList>
    </citation>
    <scope>NUCLEOTIDE SEQUENCE [LARGE SCALE GENOMIC DNA]</scope>
    <source>
        <strain evidence="8 9">AC13</strain>
    </source>
</reference>
<comment type="caution">
    <text evidence="8">The sequence shown here is derived from an EMBL/GenBank/DDBJ whole genome shotgun (WGS) entry which is preliminary data.</text>
</comment>
<dbReference type="GO" id="GO:0005506">
    <property type="term" value="F:iron ion binding"/>
    <property type="evidence" value="ECO:0007669"/>
    <property type="project" value="InterPro"/>
</dbReference>
<dbReference type="PANTHER" id="PTHR46696:SF1">
    <property type="entry name" value="CYTOCHROME P450 YJIB-RELATED"/>
    <property type="match status" value="1"/>
</dbReference>